<feature type="chain" id="PRO_5021234898" description="Lipoprotein" evidence="1">
    <location>
        <begin position="21"/>
        <end position="224"/>
    </location>
</feature>
<dbReference type="Pfam" id="PF11769">
    <property type="entry name" value="DUF3313"/>
    <property type="match status" value="1"/>
</dbReference>
<dbReference type="RefSeq" id="WP_141271541.1">
    <property type="nucleotide sequence ID" value="NZ_BJLH01000010.1"/>
</dbReference>
<proteinExistence type="predicted"/>
<keyword evidence="1" id="KW-0732">Signal</keyword>
<dbReference type="OrthoDB" id="5889433at2"/>
<organism evidence="2 3">
    <name type="scientific">Vibrio comitans NBRC 102076</name>
    <dbReference type="NCBI Taxonomy" id="1219078"/>
    <lineage>
        <taxon>Bacteria</taxon>
        <taxon>Pseudomonadati</taxon>
        <taxon>Pseudomonadota</taxon>
        <taxon>Gammaproteobacteria</taxon>
        <taxon>Vibrionales</taxon>
        <taxon>Vibrionaceae</taxon>
        <taxon>Vibrio</taxon>
    </lineage>
</organism>
<evidence type="ECO:0008006" key="4">
    <source>
        <dbReference type="Google" id="ProtNLM"/>
    </source>
</evidence>
<name>A0A4Y3IQL7_9VIBR</name>
<accession>A0A4Y3IQL7</accession>
<feature type="signal peptide" evidence="1">
    <location>
        <begin position="1"/>
        <end position="20"/>
    </location>
</feature>
<dbReference type="InterPro" id="IPR021747">
    <property type="entry name" value="DUF3313"/>
</dbReference>
<gene>
    <name evidence="2" type="ORF">VCO01S_23470</name>
</gene>
<sequence length="224" mass="25203">MKLHHLFLPLSLLFAGCASSLPNTEEVKDIDTKHYFVESNFEDGNAGMSWIVKGADQFDFNEFHFQKVNVDKTGVDAHVTGPVEQEFSVNLQDKLSQRVETRLPSHPTKMLPNRAMDISVTVYDIEDMPENLRVTEVIPVGTVIGAIKYATGVRDRSVRMVTSVDLVDHQSKELVARRIFVVNDNGVLENDHSPITLDMLEKNVDTITSQTIDFVMHVAYDQKG</sequence>
<dbReference type="AlphaFoldDB" id="A0A4Y3IQL7"/>
<keyword evidence="3" id="KW-1185">Reference proteome</keyword>
<dbReference type="EMBL" id="BJLH01000010">
    <property type="protein sequence ID" value="GEA61154.1"/>
    <property type="molecule type" value="Genomic_DNA"/>
</dbReference>
<evidence type="ECO:0000313" key="2">
    <source>
        <dbReference type="EMBL" id="GEA61154.1"/>
    </source>
</evidence>
<evidence type="ECO:0000256" key="1">
    <source>
        <dbReference type="SAM" id="SignalP"/>
    </source>
</evidence>
<dbReference type="Proteomes" id="UP000318242">
    <property type="component" value="Unassembled WGS sequence"/>
</dbReference>
<reference evidence="2 3" key="1">
    <citation type="submission" date="2019-06" db="EMBL/GenBank/DDBJ databases">
        <title>Whole genome shotgun sequence of Vibrio comitans NBRC 102076.</title>
        <authorList>
            <person name="Hosoyama A."/>
            <person name="Uohara A."/>
            <person name="Ohji S."/>
            <person name="Ichikawa N."/>
        </authorList>
    </citation>
    <scope>NUCLEOTIDE SEQUENCE [LARGE SCALE GENOMIC DNA]</scope>
    <source>
        <strain evidence="2 3">NBRC 102076</strain>
    </source>
</reference>
<dbReference type="PROSITE" id="PS51257">
    <property type="entry name" value="PROKAR_LIPOPROTEIN"/>
    <property type="match status" value="1"/>
</dbReference>
<comment type="caution">
    <text evidence="2">The sequence shown here is derived from an EMBL/GenBank/DDBJ whole genome shotgun (WGS) entry which is preliminary data.</text>
</comment>
<protein>
    <recommendedName>
        <fullName evidence="4">Lipoprotein</fullName>
    </recommendedName>
</protein>
<evidence type="ECO:0000313" key="3">
    <source>
        <dbReference type="Proteomes" id="UP000318242"/>
    </source>
</evidence>